<dbReference type="SUPFAM" id="SSF111369">
    <property type="entry name" value="HlyD-like secretion proteins"/>
    <property type="match status" value="1"/>
</dbReference>
<feature type="domain" description="CzcB-like barrel-sandwich hybrid" evidence="2">
    <location>
        <begin position="37"/>
        <end position="180"/>
    </location>
</feature>
<name>A0A974SSL0_9RHOO</name>
<organism evidence="3 4">
    <name type="scientific">Azospira restricta</name>
    <dbReference type="NCBI Taxonomy" id="404405"/>
    <lineage>
        <taxon>Bacteria</taxon>
        <taxon>Pseudomonadati</taxon>
        <taxon>Pseudomonadota</taxon>
        <taxon>Betaproteobacteria</taxon>
        <taxon>Rhodocyclales</taxon>
        <taxon>Rhodocyclaceae</taxon>
        <taxon>Azospira</taxon>
    </lineage>
</organism>
<dbReference type="PANTHER" id="PTHR30469">
    <property type="entry name" value="MULTIDRUG RESISTANCE PROTEIN MDTA"/>
    <property type="match status" value="1"/>
</dbReference>
<dbReference type="GO" id="GO:0015562">
    <property type="term" value="F:efflux transmembrane transporter activity"/>
    <property type="evidence" value="ECO:0007669"/>
    <property type="project" value="TreeGrafter"/>
</dbReference>
<evidence type="ECO:0000313" key="4">
    <source>
        <dbReference type="Proteomes" id="UP000663444"/>
    </source>
</evidence>
<dbReference type="KEGG" id="ares:IWH25_12200"/>
<dbReference type="NCBIfam" id="TIGR01730">
    <property type="entry name" value="RND_mfp"/>
    <property type="match status" value="1"/>
</dbReference>
<gene>
    <name evidence="3" type="ORF">IWH25_12200</name>
</gene>
<dbReference type="Gene3D" id="1.10.287.470">
    <property type="entry name" value="Helix hairpin bin"/>
    <property type="match status" value="1"/>
</dbReference>
<dbReference type="AlphaFoldDB" id="A0A974SSL0"/>
<proteinExistence type="inferred from homology"/>
<dbReference type="Gene3D" id="2.40.30.170">
    <property type="match status" value="1"/>
</dbReference>
<accession>A0A974SSL0</accession>
<dbReference type="GO" id="GO:1990281">
    <property type="term" value="C:efflux pump complex"/>
    <property type="evidence" value="ECO:0007669"/>
    <property type="project" value="TreeGrafter"/>
</dbReference>
<sequence>MGLVRGIFLTALGGAQLWASAHATGFDCLIEANQLIELASPVSGLLEKVTVKRGDIVRKGQILAQLESRAEQASTELARYKSEQLGPVRMAESKLEFSKRKFVRRKDMAAEKLMSPQERDDAEAEYSLAEAELVVAKDNKHLARIEYQQQGALLALRTIRSPFDGVVVDQLAYPGEVVELGSSRKAILKVAQLDPLRVHVILPKEVFGKLTVGMSVEVTPETNAKGRYAAKVRSIDKVIDAASGTFVVFLDLPNPKLEIPAGIKCRTALTGIELPASMSRNKSSVSANQ</sequence>
<dbReference type="InterPro" id="IPR058647">
    <property type="entry name" value="BSH_CzcB-like"/>
</dbReference>
<dbReference type="PANTHER" id="PTHR30469:SF15">
    <property type="entry name" value="HLYD FAMILY OF SECRETION PROTEINS"/>
    <property type="match status" value="1"/>
</dbReference>
<dbReference type="InterPro" id="IPR006143">
    <property type="entry name" value="RND_pump_MFP"/>
</dbReference>
<dbReference type="EMBL" id="CP064781">
    <property type="protein sequence ID" value="QRJ65726.1"/>
    <property type="molecule type" value="Genomic_DNA"/>
</dbReference>
<evidence type="ECO:0000313" key="3">
    <source>
        <dbReference type="EMBL" id="QRJ65726.1"/>
    </source>
</evidence>
<comment type="similarity">
    <text evidence="1">Belongs to the membrane fusion protein (MFP) (TC 8.A.1) family.</text>
</comment>
<dbReference type="Pfam" id="PF25973">
    <property type="entry name" value="BSH_CzcB"/>
    <property type="match status" value="1"/>
</dbReference>
<evidence type="ECO:0000259" key="2">
    <source>
        <dbReference type="Pfam" id="PF25973"/>
    </source>
</evidence>
<reference evidence="3" key="1">
    <citation type="submission" date="2020-11" db="EMBL/GenBank/DDBJ databases">
        <title>Azospira restricta DSM 18626 genome sequence.</title>
        <authorList>
            <person name="Moe W.M."/>
        </authorList>
    </citation>
    <scope>NUCLEOTIDE SEQUENCE</scope>
    <source>
        <strain evidence="3">DSM 18626</strain>
    </source>
</reference>
<keyword evidence="4" id="KW-1185">Reference proteome</keyword>
<protein>
    <submittedName>
        <fullName evidence="3">Efflux RND transporter periplasmic adaptor subunit</fullName>
    </submittedName>
</protein>
<evidence type="ECO:0000256" key="1">
    <source>
        <dbReference type="ARBA" id="ARBA00009477"/>
    </source>
</evidence>
<dbReference type="Proteomes" id="UP000663444">
    <property type="component" value="Chromosome"/>
</dbReference>
<dbReference type="Gene3D" id="2.40.50.100">
    <property type="match status" value="1"/>
</dbReference>